<feature type="chain" id="PRO_5013110261" evidence="1">
    <location>
        <begin position="28"/>
        <end position="109"/>
    </location>
</feature>
<keyword evidence="4" id="KW-1185">Reference proteome</keyword>
<dbReference type="PANTHER" id="PTHR36507:SF1">
    <property type="entry name" value="BLL1555 PROTEIN"/>
    <property type="match status" value="1"/>
</dbReference>
<dbReference type="Gene3D" id="2.60.40.420">
    <property type="entry name" value="Cupredoxins - blue copper proteins"/>
    <property type="match status" value="1"/>
</dbReference>
<feature type="signal peptide" evidence="1">
    <location>
        <begin position="1"/>
        <end position="27"/>
    </location>
</feature>
<accession>A0A1M5K7R2</accession>
<feature type="domain" description="EfeO-type cupredoxin-like" evidence="2">
    <location>
        <begin position="10"/>
        <end position="105"/>
    </location>
</feature>
<sequence>MRSFIISFLLCLVVLLCVSCSSKQSNSETHTVEIKQMKFVPAKIEVTPGDSVKWINRDIVAHNVAEETNNLWQSTELQNGDTFTIEIKEKASYLCTFHPVMKGKVMLKK</sequence>
<proteinExistence type="predicted"/>
<gene>
    <name evidence="3" type="ORF">SAMN05443144_13016</name>
</gene>
<evidence type="ECO:0000256" key="1">
    <source>
        <dbReference type="SAM" id="SignalP"/>
    </source>
</evidence>
<keyword evidence="1" id="KW-0732">Signal</keyword>
<dbReference type="InterPro" id="IPR028096">
    <property type="entry name" value="EfeO_Cupredoxin"/>
</dbReference>
<reference evidence="3 4" key="1">
    <citation type="submission" date="2016-11" db="EMBL/GenBank/DDBJ databases">
        <authorList>
            <person name="Jaros S."/>
            <person name="Januszkiewicz K."/>
            <person name="Wedrychowicz H."/>
        </authorList>
    </citation>
    <scope>NUCLEOTIDE SEQUENCE [LARGE SCALE GENOMIC DNA]</scope>
    <source>
        <strain evidence="3 4">DSM 21986</strain>
    </source>
</reference>
<dbReference type="Proteomes" id="UP000184041">
    <property type="component" value="Unassembled WGS sequence"/>
</dbReference>
<evidence type="ECO:0000313" key="3">
    <source>
        <dbReference type="EMBL" id="SHG48846.1"/>
    </source>
</evidence>
<dbReference type="STRING" id="1194090.SAMN05443144_13016"/>
<dbReference type="PANTHER" id="PTHR36507">
    <property type="entry name" value="BLL1555 PROTEIN"/>
    <property type="match status" value="1"/>
</dbReference>
<dbReference type="RefSeq" id="WP_084088446.1">
    <property type="nucleotide sequence ID" value="NZ_FQUS01000030.1"/>
</dbReference>
<name>A0A1M5K7R2_9BACT</name>
<dbReference type="SUPFAM" id="SSF49503">
    <property type="entry name" value="Cupredoxins"/>
    <property type="match status" value="1"/>
</dbReference>
<dbReference type="AlphaFoldDB" id="A0A1M5K7R2"/>
<evidence type="ECO:0000313" key="4">
    <source>
        <dbReference type="Proteomes" id="UP000184041"/>
    </source>
</evidence>
<organism evidence="3 4">
    <name type="scientific">Fodinibius roseus</name>
    <dbReference type="NCBI Taxonomy" id="1194090"/>
    <lineage>
        <taxon>Bacteria</taxon>
        <taxon>Pseudomonadati</taxon>
        <taxon>Balneolota</taxon>
        <taxon>Balneolia</taxon>
        <taxon>Balneolales</taxon>
        <taxon>Balneolaceae</taxon>
        <taxon>Fodinibius</taxon>
    </lineage>
</organism>
<protein>
    <submittedName>
        <fullName evidence="3">Cupredoxin-like domain-containing protein</fullName>
    </submittedName>
</protein>
<dbReference type="InterPro" id="IPR052721">
    <property type="entry name" value="ET_Amicyanin"/>
</dbReference>
<dbReference type="Pfam" id="PF13473">
    <property type="entry name" value="Cupredoxin_1"/>
    <property type="match status" value="1"/>
</dbReference>
<evidence type="ECO:0000259" key="2">
    <source>
        <dbReference type="Pfam" id="PF13473"/>
    </source>
</evidence>
<dbReference type="EMBL" id="FQUS01000030">
    <property type="protein sequence ID" value="SHG48846.1"/>
    <property type="molecule type" value="Genomic_DNA"/>
</dbReference>
<dbReference type="InterPro" id="IPR008972">
    <property type="entry name" value="Cupredoxin"/>
</dbReference>